<name>A0A147F0K3_MICTE</name>
<gene>
    <name evidence="1" type="ORF">NS220_02660</name>
</gene>
<proteinExistence type="predicted"/>
<sequence>MRMSPANALERQRVTIRAAQARLAAFIASTAADVEDAARDAEAALRTAVSSGAGLERVSAELELSPRALRAILEGSVRLRSLHPDDRLRPV</sequence>
<reference evidence="1 2" key="1">
    <citation type="journal article" date="2016" name="Front. Microbiol.">
        <title>Genomic Resource of Rice Seed Associated Bacteria.</title>
        <authorList>
            <person name="Midha S."/>
            <person name="Bansal K."/>
            <person name="Sharma S."/>
            <person name="Kumar N."/>
            <person name="Patil P.P."/>
            <person name="Chaudhry V."/>
            <person name="Patil P.B."/>
        </authorList>
    </citation>
    <scope>NUCLEOTIDE SEQUENCE [LARGE SCALE GENOMIC DNA]</scope>
    <source>
        <strain evidence="1 2">NS220</strain>
    </source>
</reference>
<dbReference type="PATRIC" id="fig|2033.6.peg.683"/>
<organism evidence="1 2">
    <name type="scientific">Microbacterium testaceum</name>
    <name type="common">Aureobacterium testaceum</name>
    <name type="synonym">Brevibacterium testaceum</name>
    <dbReference type="NCBI Taxonomy" id="2033"/>
    <lineage>
        <taxon>Bacteria</taxon>
        <taxon>Bacillati</taxon>
        <taxon>Actinomycetota</taxon>
        <taxon>Actinomycetes</taxon>
        <taxon>Micrococcales</taxon>
        <taxon>Microbacteriaceae</taxon>
        <taxon>Microbacterium</taxon>
    </lineage>
</organism>
<dbReference type="EMBL" id="LDRT01000013">
    <property type="protein sequence ID" value="KTR96339.1"/>
    <property type="molecule type" value="Genomic_DNA"/>
</dbReference>
<comment type="caution">
    <text evidence="1">The sequence shown here is derived from an EMBL/GenBank/DDBJ whole genome shotgun (WGS) entry which is preliminary data.</text>
</comment>
<dbReference type="AlphaFoldDB" id="A0A147F0K3"/>
<evidence type="ECO:0000313" key="2">
    <source>
        <dbReference type="Proteomes" id="UP000075025"/>
    </source>
</evidence>
<accession>A0A147F0K3</accession>
<dbReference type="Proteomes" id="UP000075025">
    <property type="component" value="Unassembled WGS sequence"/>
</dbReference>
<evidence type="ECO:0000313" key="1">
    <source>
        <dbReference type="EMBL" id="KTR96339.1"/>
    </source>
</evidence>
<protein>
    <submittedName>
        <fullName evidence="1">Uncharacterized protein</fullName>
    </submittedName>
</protein>